<accession>A0ABR2BTD3</accession>
<keyword evidence="1" id="KW-0472">Membrane</keyword>
<organism evidence="2 3">
    <name type="scientific">Hibiscus sabdariffa</name>
    <name type="common">roselle</name>
    <dbReference type="NCBI Taxonomy" id="183260"/>
    <lineage>
        <taxon>Eukaryota</taxon>
        <taxon>Viridiplantae</taxon>
        <taxon>Streptophyta</taxon>
        <taxon>Embryophyta</taxon>
        <taxon>Tracheophyta</taxon>
        <taxon>Spermatophyta</taxon>
        <taxon>Magnoliopsida</taxon>
        <taxon>eudicotyledons</taxon>
        <taxon>Gunneridae</taxon>
        <taxon>Pentapetalae</taxon>
        <taxon>rosids</taxon>
        <taxon>malvids</taxon>
        <taxon>Malvales</taxon>
        <taxon>Malvaceae</taxon>
        <taxon>Malvoideae</taxon>
        <taxon>Hibiscus</taxon>
    </lineage>
</organism>
<dbReference type="EMBL" id="JBBPBM010000087">
    <property type="protein sequence ID" value="KAK8510311.1"/>
    <property type="molecule type" value="Genomic_DNA"/>
</dbReference>
<keyword evidence="1" id="KW-0812">Transmembrane</keyword>
<proteinExistence type="predicted"/>
<evidence type="ECO:0000313" key="3">
    <source>
        <dbReference type="Proteomes" id="UP001472677"/>
    </source>
</evidence>
<evidence type="ECO:0000256" key="1">
    <source>
        <dbReference type="SAM" id="Phobius"/>
    </source>
</evidence>
<evidence type="ECO:0000313" key="2">
    <source>
        <dbReference type="EMBL" id="KAK8510311.1"/>
    </source>
</evidence>
<reference evidence="2 3" key="1">
    <citation type="journal article" date="2024" name="G3 (Bethesda)">
        <title>Genome assembly of Hibiscus sabdariffa L. provides insights into metabolisms of medicinal natural products.</title>
        <authorList>
            <person name="Kim T."/>
        </authorList>
    </citation>
    <scope>NUCLEOTIDE SEQUENCE [LARGE SCALE GENOMIC DNA]</scope>
    <source>
        <strain evidence="2">TK-2024</strain>
        <tissue evidence="2">Old leaves</tissue>
    </source>
</reference>
<keyword evidence="1" id="KW-1133">Transmembrane helix</keyword>
<protein>
    <submittedName>
        <fullName evidence="2">Uncharacterized protein</fullName>
    </submittedName>
</protein>
<feature type="transmembrane region" description="Helical" evidence="1">
    <location>
        <begin position="53"/>
        <end position="70"/>
    </location>
</feature>
<comment type="caution">
    <text evidence="2">The sequence shown here is derived from an EMBL/GenBank/DDBJ whole genome shotgun (WGS) entry which is preliminary data.</text>
</comment>
<dbReference type="Proteomes" id="UP001472677">
    <property type="component" value="Unassembled WGS sequence"/>
</dbReference>
<keyword evidence="3" id="KW-1185">Reference proteome</keyword>
<gene>
    <name evidence="2" type="ORF">V6N12_073382</name>
</gene>
<name>A0ABR2BTD3_9ROSI</name>
<sequence>MNPLNDSSALALPAKTAESQAFNMVSLVKVEKWNNSQKLASNKQLQLKSLLSGFWKLLFVYVFLSSLFTASNEDMWRTCYGGHSSSGPNQKPN</sequence>